<dbReference type="NCBIfam" id="TIGR02928">
    <property type="entry name" value="orc1/cdc6 family replication initiation protein"/>
    <property type="match status" value="1"/>
</dbReference>
<feature type="binding site" evidence="5">
    <location>
        <position position="191"/>
    </location>
    <ligand>
        <name>ATP</name>
        <dbReference type="ChEBI" id="CHEBI:30616"/>
    </ligand>
</feature>
<evidence type="ECO:0000256" key="4">
    <source>
        <dbReference type="ARBA" id="ARBA00022840"/>
    </source>
</evidence>
<dbReference type="Pfam" id="PF09079">
    <property type="entry name" value="WHD_Cdc6"/>
    <property type="match status" value="1"/>
</dbReference>
<evidence type="ECO:0000256" key="3">
    <source>
        <dbReference type="ARBA" id="ARBA00022741"/>
    </source>
</evidence>
<dbReference type="GO" id="GO:0005524">
    <property type="term" value="F:ATP binding"/>
    <property type="evidence" value="ECO:0007669"/>
    <property type="project" value="UniProtKB-UniRule"/>
</dbReference>
<dbReference type="SUPFAM" id="SSF52540">
    <property type="entry name" value="P-loop containing nucleoside triphosphate hydrolases"/>
    <property type="match status" value="1"/>
</dbReference>
<keyword evidence="3 5" id="KW-0547">Nucleotide-binding</keyword>
<dbReference type="CDD" id="cd08768">
    <property type="entry name" value="Cdc6_C"/>
    <property type="match status" value="1"/>
</dbReference>
<sequence length="394" mass="44314">MREDYQPNELVGRDEEIQKYQAALQPVINGEQPNNIFLYGKTGVGKTAVTRYLLSHLAEDASQYEDLELHLTFLNCDGLTSSYQIATRLVNEFRDETAQISSTGYPRATVYEMLWKELDAIGGTNLIVLDEVDHVEDDSILYQLPRARANNKVSGAKIGIIGISNDFSFRDDLSPKVKSSLCEQEIHFPAYDAGDLQKILEQRRDVAFRDGVLNDAVIRLCAAYGAKDAGDARQSIDLLMKAGDLAREEEAKTITENHVETGRHDLERGRIEEGIRGLTQHGHLVLYSLLTLHLQDGTPVRSRDIRPRYTSFAQRAGRDPLVPRRMRDHLSELVMLGLVSVTERNEGRRGGTYREYSLAMNVELVLSALDEVVDEVGIHESIHSLVTDDIFRDS</sequence>
<dbReference type="eggNOG" id="arCOG00467">
    <property type="taxonomic scope" value="Archaea"/>
</dbReference>
<dbReference type="Pfam" id="PF22703">
    <property type="entry name" value="Cdc6_lid"/>
    <property type="match status" value="1"/>
</dbReference>
<proteinExistence type="inferred from homology"/>
<evidence type="ECO:0000256" key="2">
    <source>
        <dbReference type="ARBA" id="ARBA00022705"/>
    </source>
</evidence>
<dbReference type="SMART" id="SM00382">
    <property type="entry name" value="AAA"/>
    <property type="match status" value="1"/>
</dbReference>
<keyword evidence="4 5" id="KW-0067">ATP-binding</keyword>
<dbReference type="GO" id="GO:0016887">
    <property type="term" value="F:ATP hydrolysis activity"/>
    <property type="evidence" value="ECO:0007669"/>
    <property type="project" value="InterPro"/>
</dbReference>
<dbReference type="FunFam" id="1.10.8.60:FF:000073">
    <property type="entry name" value="ORC1-type DNA replication protein"/>
    <property type="match status" value="1"/>
</dbReference>
<dbReference type="Pfam" id="PF13401">
    <property type="entry name" value="AAA_22"/>
    <property type="match status" value="1"/>
</dbReference>
<evidence type="ECO:0000259" key="6">
    <source>
        <dbReference type="SMART" id="SM00382"/>
    </source>
</evidence>
<dbReference type="InterPro" id="IPR055237">
    <property type="entry name" value="Cdc6_lid"/>
</dbReference>
<dbReference type="PATRIC" id="fig|1227499.3.peg.4446"/>
<comment type="similarity">
    <text evidence="1 5">Belongs to the CDC6/cdc18 family.</text>
</comment>
<comment type="caution">
    <text evidence="8">The sequence shown here is derived from an EMBL/GenBank/DDBJ whole genome shotgun (WGS) entry which is preliminary data.</text>
</comment>
<dbReference type="InterPro" id="IPR003593">
    <property type="entry name" value="AAA+_ATPase"/>
</dbReference>
<dbReference type="PANTHER" id="PTHR10763">
    <property type="entry name" value="CELL DIVISION CONTROL PROTEIN 6-RELATED"/>
    <property type="match status" value="1"/>
</dbReference>
<dbReference type="Gene3D" id="1.10.8.60">
    <property type="match status" value="1"/>
</dbReference>
<evidence type="ECO:0000259" key="7">
    <source>
        <dbReference type="SMART" id="SM01074"/>
    </source>
</evidence>
<dbReference type="EMBL" id="AOHZ01000108">
    <property type="protein sequence ID" value="ELY48831.1"/>
    <property type="molecule type" value="Genomic_DNA"/>
</dbReference>
<dbReference type="AlphaFoldDB" id="L9WHV9"/>
<feature type="domain" description="Cdc6 C-terminal" evidence="7">
    <location>
        <begin position="286"/>
        <end position="369"/>
    </location>
</feature>
<organism evidence="8 9">
    <name type="scientific">Natronolimnohabitans innermongolicus JCM 12255</name>
    <dbReference type="NCBI Taxonomy" id="1227499"/>
    <lineage>
        <taxon>Archaea</taxon>
        <taxon>Methanobacteriati</taxon>
        <taxon>Methanobacteriota</taxon>
        <taxon>Stenosarchaea group</taxon>
        <taxon>Halobacteria</taxon>
        <taxon>Halobacteriales</taxon>
        <taxon>Natrialbaceae</taxon>
        <taxon>Natronolimnohabitans</taxon>
    </lineage>
</organism>
<reference evidence="8 9" key="1">
    <citation type="journal article" date="2014" name="PLoS Genet.">
        <title>Phylogenetically driven sequencing of extremely halophilic archaea reveals strategies for static and dynamic osmo-response.</title>
        <authorList>
            <person name="Becker E.A."/>
            <person name="Seitzer P.M."/>
            <person name="Tritt A."/>
            <person name="Larsen D."/>
            <person name="Krusor M."/>
            <person name="Yao A.I."/>
            <person name="Wu D."/>
            <person name="Madern D."/>
            <person name="Eisen J.A."/>
            <person name="Darling A.E."/>
            <person name="Facciotti M.T."/>
        </authorList>
    </citation>
    <scope>NUCLEOTIDE SEQUENCE [LARGE SCALE GENOMIC DNA]</scope>
    <source>
        <strain evidence="8 9">JCM 12255</strain>
    </source>
</reference>
<comment type="function">
    <text evidence="5">Involved in regulation of DNA replication.</text>
</comment>
<name>L9WHV9_9EURY</name>
<keyword evidence="2 5" id="KW-0235">DNA replication</keyword>
<accession>L9WHV9</accession>
<protein>
    <recommendedName>
        <fullName evidence="5">ORC1-type DNA replication protein</fullName>
    </recommendedName>
</protein>
<dbReference type="STRING" id="1227499.C493_21661"/>
<dbReference type="GO" id="GO:0006260">
    <property type="term" value="P:DNA replication"/>
    <property type="evidence" value="ECO:0007669"/>
    <property type="project" value="UniProtKB-UniRule"/>
</dbReference>
<dbReference type="SMART" id="SM01074">
    <property type="entry name" value="Cdc6_C"/>
    <property type="match status" value="1"/>
</dbReference>
<dbReference type="Gene3D" id="1.10.10.10">
    <property type="entry name" value="Winged helix-like DNA-binding domain superfamily/Winged helix DNA-binding domain"/>
    <property type="match status" value="1"/>
</dbReference>
<dbReference type="InterPro" id="IPR015163">
    <property type="entry name" value="Cdc6_C"/>
</dbReference>
<dbReference type="InterPro" id="IPR036388">
    <property type="entry name" value="WH-like_DNA-bd_sf"/>
</dbReference>
<keyword evidence="9" id="KW-1185">Reference proteome</keyword>
<dbReference type="HAMAP" id="MF_01407">
    <property type="entry name" value="ORC1_type_DNA_replic_protein"/>
    <property type="match status" value="1"/>
</dbReference>
<dbReference type="SUPFAM" id="SSF46785">
    <property type="entry name" value="Winged helix' DNA-binding domain"/>
    <property type="match status" value="1"/>
</dbReference>
<dbReference type="Proteomes" id="UP000011602">
    <property type="component" value="Unassembled WGS sequence"/>
</dbReference>
<dbReference type="InterPro" id="IPR036390">
    <property type="entry name" value="WH_DNA-bd_sf"/>
</dbReference>
<dbReference type="InterPro" id="IPR049945">
    <property type="entry name" value="AAA_22"/>
</dbReference>
<evidence type="ECO:0000256" key="5">
    <source>
        <dbReference type="HAMAP-Rule" id="MF_01407"/>
    </source>
</evidence>
<evidence type="ECO:0000313" key="9">
    <source>
        <dbReference type="Proteomes" id="UP000011602"/>
    </source>
</evidence>
<dbReference type="PANTHER" id="PTHR10763:SF22">
    <property type="entry name" value="ORC1-TYPE DNA REPLICATION PROTEIN"/>
    <property type="match status" value="1"/>
</dbReference>
<dbReference type="InterPro" id="IPR014277">
    <property type="entry name" value="Orc1/Cdc6_arc"/>
</dbReference>
<gene>
    <name evidence="8" type="ORF">C493_21661</name>
</gene>
<evidence type="ECO:0000256" key="1">
    <source>
        <dbReference type="ARBA" id="ARBA00006184"/>
    </source>
</evidence>
<dbReference type="InterPro" id="IPR050311">
    <property type="entry name" value="ORC1/CDC6"/>
</dbReference>
<feature type="domain" description="AAA+ ATPase" evidence="6">
    <location>
        <begin position="32"/>
        <end position="187"/>
    </location>
</feature>
<evidence type="ECO:0000313" key="8">
    <source>
        <dbReference type="EMBL" id="ELY48831.1"/>
    </source>
</evidence>
<dbReference type="Gene3D" id="3.40.50.300">
    <property type="entry name" value="P-loop containing nucleotide triphosphate hydrolases"/>
    <property type="match status" value="1"/>
</dbReference>
<feature type="binding site" evidence="5">
    <location>
        <position position="203"/>
    </location>
    <ligand>
        <name>ATP</name>
        <dbReference type="ChEBI" id="CHEBI:30616"/>
    </ligand>
</feature>
<dbReference type="InterPro" id="IPR027417">
    <property type="entry name" value="P-loop_NTPase"/>
</dbReference>
<feature type="binding site" evidence="5">
    <location>
        <begin position="44"/>
        <end position="48"/>
    </location>
    <ligand>
        <name>ATP</name>
        <dbReference type="ChEBI" id="CHEBI:30616"/>
    </ligand>
</feature>